<evidence type="ECO:0000313" key="4">
    <source>
        <dbReference type="Proteomes" id="UP000009131"/>
    </source>
</evidence>
<dbReference type="PROSITE" id="PS51035">
    <property type="entry name" value="BAG"/>
    <property type="match status" value="1"/>
</dbReference>
<dbReference type="HOGENOM" id="CLU_946934_0_0_1"/>
<name>G7E920_MIXOS</name>
<comment type="caution">
    <text evidence="3">The sequence shown here is derived from an EMBL/GenBank/DDBJ whole genome shotgun (WGS) entry which is preliminary data.</text>
</comment>
<dbReference type="GO" id="GO:0051087">
    <property type="term" value="F:protein-folding chaperone binding"/>
    <property type="evidence" value="ECO:0007669"/>
    <property type="project" value="InterPro"/>
</dbReference>
<dbReference type="InParanoid" id="G7E920"/>
<evidence type="ECO:0000256" key="1">
    <source>
        <dbReference type="SAM" id="MobiDB-lite"/>
    </source>
</evidence>
<feature type="region of interest" description="Disordered" evidence="1">
    <location>
        <begin position="80"/>
        <end position="100"/>
    </location>
</feature>
<reference evidence="3 4" key="1">
    <citation type="journal article" date="2011" name="J. Gen. Appl. Microbiol.">
        <title>Draft genome sequencing of the enigmatic basidiomycete Mixia osmundae.</title>
        <authorList>
            <person name="Nishida H."/>
            <person name="Nagatsuka Y."/>
            <person name="Sugiyama J."/>
        </authorList>
    </citation>
    <scope>NUCLEOTIDE SEQUENCE [LARGE SCALE GENOMIC DNA]</scope>
    <source>
        <strain evidence="4">CBS 9802 / IAM 14324 / JCM 22182 / KY 12970</strain>
    </source>
</reference>
<dbReference type="eggNOG" id="ENOG502SCQW">
    <property type="taxonomic scope" value="Eukaryota"/>
</dbReference>
<gene>
    <name evidence="3" type="primary">Mo06339</name>
    <name evidence="3" type="ORF">E5Q_06339</name>
</gene>
<dbReference type="SUPFAM" id="SSF63491">
    <property type="entry name" value="BAG domain"/>
    <property type="match status" value="1"/>
</dbReference>
<feature type="domain" description="BAG" evidence="2">
    <location>
        <begin position="245"/>
        <end position="285"/>
    </location>
</feature>
<evidence type="ECO:0000313" key="3">
    <source>
        <dbReference type="EMBL" id="GAA99638.1"/>
    </source>
</evidence>
<dbReference type="Gene3D" id="1.20.58.120">
    <property type="entry name" value="BAG domain"/>
    <property type="match status" value="1"/>
</dbReference>
<keyword evidence="4" id="KW-1185">Reference proteome</keyword>
<accession>G7E920</accession>
<protein>
    <recommendedName>
        <fullName evidence="2">BAG domain-containing protein</fullName>
    </recommendedName>
</protein>
<proteinExistence type="predicted"/>
<dbReference type="Proteomes" id="UP000009131">
    <property type="component" value="Unassembled WGS sequence"/>
</dbReference>
<organism evidence="3 4">
    <name type="scientific">Mixia osmundae (strain CBS 9802 / IAM 14324 / JCM 22182 / KY 12970)</name>
    <dbReference type="NCBI Taxonomy" id="764103"/>
    <lineage>
        <taxon>Eukaryota</taxon>
        <taxon>Fungi</taxon>
        <taxon>Dikarya</taxon>
        <taxon>Basidiomycota</taxon>
        <taxon>Pucciniomycotina</taxon>
        <taxon>Mixiomycetes</taxon>
        <taxon>Mixiales</taxon>
        <taxon>Mixiaceae</taxon>
        <taxon>Mixia</taxon>
    </lineage>
</organism>
<dbReference type="Pfam" id="PF02179">
    <property type="entry name" value="BAG"/>
    <property type="match status" value="1"/>
</dbReference>
<feature type="region of interest" description="Disordered" evidence="1">
    <location>
        <begin position="151"/>
        <end position="170"/>
    </location>
</feature>
<dbReference type="OrthoDB" id="333905at2759"/>
<dbReference type="AlphaFoldDB" id="G7E920"/>
<dbReference type="InterPro" id="IPR003103">
    <property type="entry name" value="BAG_domain"/>
</dbReference>
<evidence type="ECO:0000259" key="2">
    <source>
        <dbReference type="PROSITE" id="PS51035"/>
    </source>
</evidence>
<dbReference type="OMA" id="LHTYNES"/>
<dbReference type="RefSeq" id="XP_014568850.1">
    <property type="nucleotide sequence ID" value="XM_014713364.1"/>
</dbReference>
<reference evidence="3 4" key="2">
    <citation type="journal article" date="2012" name="Open Biol.">
        <title>Characteristics of nucleosomes and linker DNA regions on the genome of the basidiomycete Mixia osmundae revealed by mono- and dinucleosome mapping.</title>
        <authorList>
            <person name="Nishida H."/>
            <person name="Kondo S."/>
            <person name="Matsumoto T."/>
            <person name="Suzuki Y."/>
            <person name="Yoshikawa H."/>
            <person name="Taylor T.D."/>
            <person name="Sugiyama J."/>
        </authorList>
    </citation>
    <scope>NUCLEOTIDE SEQUENCE [LARGE SCALE GENOMIC DNA]</scope>
    <source>
        <strain evidence="4">CBS 9802 / IAM 14324 / JCM 22182 / KY 12970</strain>
    </source>
</reference>
<dbReference type="InterPro" id="IPR036533">
    <property type="entry name" value="BAG_dom_sf"/>
</dbReference>
<dbReference type="EMBL" id="BABT02000220">
    <property type="protein sequence ID" value="GAA99638.1"/>
    <property type="molecule type" value="Genomic_DNA"/>
</dbReference>
<sequence length="294" mass="34320">MLGYYAPQQAYYQPSYYAGPSYSDYEEEQYRRYLLRQELERRQEQAQRREAYRQLVAQRQRQDQYERVLAQRQHEEQLYAQQERQRRLKAAQRQAPPRGLRQSGWFAPLVYPGQVYDMPSDDDEDDYTSPVNVVDTPRAMTVEPDIDLSAASLHAEPVRQSSTPPPTDAKVEEAVRTLQKHFRKHARTKYHLEQLNSLRVQLQALTKAFIAPERIDFAADAEDESMPKLLYTSNNASLHAHEDALVRLLTQLDGVSSDGSDRVKQERKKLVKDVDRELARLDSLKAEAWKRQNV</sequence>
<dbReference type="STRING" id="764103.G7E920"/>